<organism evidence="2">
    <name type="scientific">Perkinsus marinus (strain ATCC 50983 / TXsc)</name>
    <dbReference type="NCBI Taxonomy" id="423536"/>
    <lineage>
        <taxon>Eukaryota</taxon>
        <taxon>Sar</taxon>
        <taxon>Alveolata</taxon>
        <taxon>Perkinsozoa</taxon>
        <taxon>Perkinsea</taxon>
        <taxon>Perkinsida</taxon>
        <taxon>Perkinsidae</taxon>
        <taxon>Perkinsus</taxon>
    </lineage>
</organism>
<dbReference type="EMBL" id="GG678682">
    <property type="protein sequence ID" value="EER08851.1"/>
    <property type="molecule type" value="Genomic_DNA"/>
</dbReference>
<gene>
    <name evidence="1" type="ORF">Pmar_PMAR023990</name>
</gene>
<protein>
    <submittedName>
        <fullName evidence="1">Uncharacterized protein</fullName>
    </submittedName>
</protein>
<proteinExistence type="predicted"/>
<dbReference type="OMA" id="LAFMFAN"/>
<dbReference type="AlphaFoldDB" id="C5L356"/>
<dbReference type="OrthoDB" id="328505at2759"/>
<keyword evidence="2" id="KW-1185">Reference proteome</keyword>
<name>C5L356_PERM5</name>
<dbReference type="Proteomes" id="UP000007800">
    <property type="component" value="Unassembled WGS sequence"/>
</dbReference>
<dbReference type="GeneID" id="9064668"/>
<sequence>CVYWYGEAGRDEKSVEQAVIRFVKPGEEETSETFVNRLLAFMFANTKSFERLLMLPKVAFKMTCNDQLCVNIKHISAEG</sequence>
<reference evidence="1 2" key="1">
    <citation type="submission" date="2008-07" db="EMBL/GenBank/DDBJ databases">
        <authorList>
            <person name="El-Sayed N."/>
            <person name="Caler E."/>
            <person name="Inman J."/>
            <person name="Amedeo P."/>
            <person name="Hass B."/>
            <person name="Wortman J."/>
        </authorList>
    </citation>
    <scope>NUCLEOTIDE SEQUENCE [LARGE SCALE GENOMIC DNA]</scope>
    <source>
        <strain evidence="2">ATCC 50983 / TXsc</strain>
    </source>
</reference>
<accession>C5L356</accession>
<feature type="non-terminal residue" evidence="1">
    <location>
        <position position="1"/>
    </location>
</feature>
<dbReference type="RefSeq" id="XP_002777035.1">
    <property type="nucleotide sequence ID" value="XM_002776989.1"/>
</dbReference>
<feature type="non-terminal residue" evidence="1">
    <location>
        <position position="79"/>
    </location>
</feature>
<evidence type="ECO:0000313" key="2">
    <source>
        <dbReference type="Proteomes" id="UP000007800"/>
    </source>
</evidence>
<dbReference type="InParanoid" id="C5L356"/>
<evidence type="ECO:0000313" key="1">
    <source>
        <dbReference type="EMBL" id="EER08851.1"/>
    </source>
</evidence>